<dbReference type="EMBL" id="CAMGYJ010000004">
    <property type="protein sequence ID" value="CAI0399376.1"/>
    <property type="molecule type" value="Genomic_DNA"/>
</dbReference>
<sequence>MAPFILSQVMQLPVA</sequence>
<proteinExistence type="predicted"/>
<name>A0AAV0IP48_9ROSI</name>
<organism evidence="1 2">
    <name type="scientific">Linum tenue</name>
    <dbReference type="NCBI Taxonomy" id="586396"/>
    <lineage>
        <taxon>Eukaryota</taxon>
        <taxon>Viridiplantae</taxon>
        <taxon>Streptophyta</taxon>
        <taxon>Embryophyta</taxon>
        <taxon>Tracheophyta</taxon>
        <taxon>Spermatophyta</taxon>
        <taxon>Magnoliopsida</taxon>
        <taxon>eudicotyledons</taxon>
        <taxon>Gunneridae</taxon>
        <taxon>Pentapetalae</taxon>
        <taxon>rosids</taxon>
        <taxon>fabids</taxon>
        <taxon>Malpighiales</taxon>
        <taxon>Linaceae</taxon>
        <taxon>Linum</taxon>
    </lineage>
</organism>
<comment type="caution">
    <text evidence="1">The sequence shown here is derived from an EMBL/GenBank/DDBJ whole genome shotgun (WGS) entry which is preliminary data.</text>
</comment>
<keyword evidence="2" id="KW-1185">Reference proteome</keyword>
<evidence type="ECO:0000313" key="1">
    <source>
        <dbReference type="EMBL" id="CAI0399376.1"/>
    </source>
</evidence>
<protein>
    <submittedName>
        <fullName evidence="1">Uncharacterized protein</fullName>
    </submittedName>
</protein>
<reference evidence="1" key="1">
    <citation type="submission" date="2022-08" db="EMBL/GenBank/DDBJ databases">
        <authorList>
            <person name="Gutierrez-Valencia J."/>
        </authorList>
    </citation>
    <scope>NUCLEOTIDE SEQUENCE</scope>
</reference>
<gene>
    <name evidence="1" type="ORF">LITE_LOCUS10270</name>
</gene>
<accession>A0AAV0IP48</accession>
<evidence type="ECO:0000313" key="2">
    <source>
        <dbReference type="Proteomes" id="UP001154282"/>
    </source>
</evidence>
<dbReference type="Proteomes" id="UP001154282">
    <property type="component" value="Unassembled WGS sequence"/>
</dbReference>